<dbReference type="PANTHER" id="PTHR11070:SF2">
    <property type="entry name" value="ATP-DEPENDENT DNA HELICASE SRS2"/>
    <property type="match status" value="1"/>
</dbReference>
<evidence type="ECO:0000259" key="14">
    <source>
        <dbReference type="PROSITE" id="PS51217"/>
    </source>
</evidence>
<comment type="similarity">
    <text evidence="1">Belongs to the helicase family. UvrD subfamily.</text>
</comment>
<dbReference type="InterPro" id="IPR000212">
    <property type="entry name" value="DNA_helicase_UvrD/REP"/>
</dbReference>
<dbReference type="Pfam" id="PF13361">
    <property type="entry name" value="UvrD_C"/>
    <property type="match status" value="1"/>
</dbReference>
<comment type="catalytic activity">
    <reaction evidence="8">
        <text>Couples ATP hydrolysis with the unwinding of duplex DNA by translocating in the 3'-5' direction.</text>
        <dbReference type="EC" id="5.6.2.4"/>
    </reaction>
</comment>
<dbReference type="Gene3D" id="1.10.486.10">
    <property type="entry name" value="PCRA, domain 4"/>
    <property type="match status" value="1"/>
</dbReference>
<organism evidence="15 16">
    <name type="scientific">Campylobacter anatolicus</name>
    <dbReference type="NCBI Taxonomy" id="2829105"/>
    <lineage>
        <taxon>Bacteria</taxon>
        <taxon>Pseudomonadati</taxon>
        <taxon>Campylobacterota</taxon>
        <taxon>Epsilonproteobacteria</taxon>
        <taxon>Campylobacterales</taxon>
        <taxon>Campylobacteraceae</taxon>
        <taxon>Campylobacter</taxon>
    </lineage>
</organism>
<dbReference type="Gene3D" id="1.10.10.160">
    <property type="match status" value="1"/>
</dbReference>
<dbReference type="PANTHER" id="PTHR11070">
    <property type="entry name" value="UVRD / RECB / PCRA DNA HELICASE FAMILY MEMBER"/>
    <property type="match status" value="1"/>
</dbReference>
<evidence type="ECO:0000256" key="11">
    <source>
        <dbReference type="ARBA" id="ARBA00048988"/>
    </source>
</evidence>
<dbReference type="InterPro" id="IPR027417">
    <property type="entry name" value="P-loop_NTPase"/>
</dbReference>
<dbReference type="PROSITE" id="PS51198">
    <property type="entry name" value="UVRD_HELICASE_ATP_BIND"/>
    <property type="match status" value="1"/>
</dbReference>
<keyword evidence="2 12" id="KW-0547">Nucleotide-binding</keyword>
<gene>
    <name evidence="15" type="ORF">KDD93_04155</name>
</gene>
<dbReference type="SUPFAM" id="SSF52540">
    <property type="entry name" value="P-loop containing nucleoside triphosphate hydrolases"/>
    <property type="match status" value="1"/>
</dbReference>
<keyword evidence="3 12" id="KW-0378">Hydrolase</keyword>
<dbReference type="InterPro" id="IPR014017">
    <property type="entry name" value="DNA_helicase_UvrD-like_C"/>
</dbReference>
<name>A0ABS5HI14_9BACT</name>
<proteinExistence type="inferred from homology"/>
<evidence type="ECO:0000313" key="15">
    <source>
        <dbReference type="EMBL" id="MBR8463768.1"/>
    </source>
</evidence>
<dbReference type="InterPro" id="IPR014016">
    <property type="entry name" value="UvrD-like_ATP-bd"/>
</dbReference>
<dbReference type="EMBL" id="JAGSSW010000003">
    <property type="protein sequence ID" value="MBR8463768.1"/>
    <property type="molecule type" value="Genomic_DNA"/>
</dbReference>
<dbReference type="Pfam" id="PF00580">
    <property type="entry name" value="UvrD-helicase"/>
    <property type="match status" value="1"/>
</dbReference>
<comment type="caution">
    <text evidence="15">The sequence shown here is derived from an EMBL/GenBank/DDBJ whole genome shotgun (WGS) entry which is preliminary data.</text>
</comment>
<comment type="catalytic activity">
    <reaction evidence="11">
        <text>ATP + H2O = ADP + phosphate + H(+)</text>
        <dbReference type="Rhea" id="RHEA:13065"/>
        <dbReference type="ChEBI" id="CHEBI:15377"/>
        <dbReference type="ChEBI" id="CHEBI:15378"/>
        <dbReference type="ChEBI" id="CHEBI:30616"/>
        <dbReference type="ChEBI" id="CHEBI:43474"/>
        <dbReference type="ChEBI" id="CHEBI:456216"/>
        <dbReference type="EC" id="5.6.2.4"/>
    </reaction>
</comment>
<keyword evidence="16" id="KW-1185">Reference proteome</keyword>
<dbReference type="RefSeq" id="WP_212141835.1">
    <property type="nucleotide sequence ID" value="NZ_JAGSSW010000003.1"/>
</dbReference>
<evidence type="ECO:0000256" key="9">
    <source>
        <dbReference type="ARBA" id="ARBA00034808"/>
    </source>
</evidence>
<evidence type="ECO:0000256" key="5">
    <source>
        <dbReference type="ARBA" id="ARBA00022840"/>
    </source>
</evidence>
<keyword evidence="6" id="KW-0238">DNA-binding</keyword>
<dbReference type="PROSITE" id="PS51217">
    <property type="entry name" value="UVRD_HELICASE_CTER"/>
    <property type="match status" value="1"/>
</dbReference>
<evidence type="ECO:0000256" key="12">
    <source>
        <dbReference type="PROSITE-ProRule" id="PRU00560"/>
    </source>
</evidence>
<accession>A0ABS5HI14</accession>
<dbReference type="EC" id="5.6.2.4" evidence="9"/>
<protein>
    <recommendedName>
        <fullName evidence="9">DNA 3'-5' helicase</fullName>
        <ecNumber evidence="9">5.6.2.4</ecNumber>
    </recommendedName>
    <alternativeName>
        <fullName evidence="10">DNA 3'-5' helicase II</fullName>
    </alternativeName>
</protein>
<sequence>MKDLLKNLNDAQREAATHIDGAMLILAGAGSGKTKTITTRLAYLISEVGIDPANTLTLTFTNKAANEMRSRALAMLQNADKSFTPLLCTFHKFGLLFLKFYIDKLGRKNNFIIIDTDDKKRILKSFESPLPTSILANEISNYKNSLLSVEEIHKNATLLGDDRGKDGFYQKVAAVYEKYEEYLRTNNLVDFDDLLALTYKILDKNDDLAREISNRYKYIMVDEYQDTNDLQYKLLRKLCLTHENICVVGDDDQSIYGWRGAKIDNILNFKDQFKDTKIIRLEQNYRSTEAILKAANELIDHNRNRLGKKLVSIKGSGDSVMLIESFDESIEAGKIAKSIKELLNKGVLAPDIAILYRVNALSRSLEDGLNKEHIPYKMVGGVKFYERTEIKDIISYLRLVINQNDDFSLKRIINRPKRGLGKVSLDKLEKMAYDDKISMFDAILAIDENDEAFSKKIKVALFEFTDILKELSRADGLYELIDKLESKFGIKKYYESLPDGGDRAANIDEFYAMLKDQIKQNPSFELEEFLNELALTSEQDNISGEAISIMSVHASKGLEFEYLFVIGLEEGFFPLIGDGSDIEEERRLAYVAITRAKKALTLSFANSRFYKGQRTKLNKSRFLSESGVTEGSLVIEKSDEYKKGDLVKHKIFGIGRVTAVSKIKKEFKLTINFAGNVREIMSSFVEKAV</sequence>
<dbReference type="CDD" id="cd17932">
    <property type="entry name" value="DEXQc_UvrD"/>
    <property type="match status" value="1"/>
</dbReference>
<evidence type="ECO:0000256" key="8">
    <source>
        <dbReference type="ARBA" id="ARBA00034617"/>
    </source>
</evidence>
<evidence type="ECO:0000256" key="10">
    <source>
        <dbReference type="ARBA" id="ARBA00034923"/>
    </source>
</evidence>
<feature type="binding site" evidence="12">
    <location>
        <begin position="27"/>
        <end position="34"/>
    </location>
    <ligand>
        <name>ATP</name>
        <dbReference type="ChEBI" id="CHEBI:30616"/>
    </ligand>
</feature>
<keyword evidence="7" id="KW-0413">Isomerase</keyword>
<keyword evidence="5 12" id="KW-0067">ATP-binding</keyword>
<evidence type="ECO:0000256" key="2">
    <source>
        <dbReference type="ARBA" id="ARBA00022741"/>
    </source>
</evidence>
<feature type="domain" description="UvrD-like helicase ATP-binding" evidence="13">
    <location>
        <begin position="6"/>
        <end position="288"/>
    </location>
</feature>
<evidence type="ECO:0000256" key="3">
    <source>
        <dbReference type="ARBA" id="ARBA00022801"/>
    </source>
</evidence>
<reference evidence="15 16" key="1">
    <citation type="submission" date="2021-04" db="EMBL/GenBank/DDBJ databases">
        <title>Molecular and phenotypic characterization and identification of bacterial isolates recovered from the Anatolian ground squirrels (Spermophilus xanthoprymnus) and which have the potential to form a new species in the Campylobacter genus.</title>
        <authorList>
            <person name="Aydin F."/>
            <person name="Abay S."/>
            <person name="Kayman T."/>
            <person name="Karakaya E."/>
            <person name="Mustak H.K."/>
            <person name="Mustak I.B."/>
            <person name="Bilgin N."/>
            <person name="Duzler A."/>
            <person name="Sahin O."/>
            <person name="Guran O."/>
            <person name="Saticioglu I.B."/>
        </authorList>
    </citation>
    <scope>NUCLEOTIDE SEQUENCE [LARGE SCALE GENOMIC DNA]</scope>
    <source>
        <strain evidence="16">faydin-G24</strain>
    </source>
</reference>
<dbReference type="Gene3D" id="3.40.50.300">
    <property type="entry name" value="P-loop containing nucleotide triphosphate hydrolases"/>
    <property type="match status" value="2"/>
</dbReference>
<keyword evidence="4 12" id="KW-0347">Helicase</keyword>
<dbReference type="InterPro" id="IPR013986">
    <property type="entry name" value="DExx_box_DNA_helicase_dom_sf"/>
</dbReference>
<evidence type="ECO:0000313" key="16">
    <source>
        <dbReference type="Proteomes" id="UP000682951"/>
    </source>
</evidence>
<evidence type="ECO:0000256" key="4">
    <source>
        <dbReference type="ARBA" id="ARBA00022806"/>
    </source>
</evidence>
<evidence type="ECO:0000256" key="6">
    <source>
        <dbReference type="ARBA" id="ARBA00023125"/>
    </source>
</evidence>
<evidence type="ECO:0000256" key="1">
    <source>
        <dbReference type="ARBA" id="ARBA00009922"/>
    </source>
</evidence>
<evidence type="ECO:0000259" key="13">
    <source>
        <dbReference type="PROSITE" id="PS51198"/>
    </source>
</evidence>
<feature type="domain" description="UvrD-like helicase C-terminal" evidence="14">
    <location>
        <begin position="289"/>
        <end position="557"/>
    </location>
</feature>
<dbReference type="Proteomes" id="UP000682951">
    <property type="component" value="Unassembled WGS sequence"/>
</dbReference>
<evidence type="ECO:0000256" key="7">
    <source>
        <dbReference type="ARBA" id="ARBA00023235"/>
    </source>
</evidence>